<dbReference type="AlphaFoldDB" id="X1R6F2"/>
<dbReference type="InterPro" id="IPR013325">
    <property type="entry name" value="RNA_pol_sigma_r2"/>
</dbReference>
<keyword evidence="2" id="KW-0731">Sigma factor</keyword>
<gene>
    <name evidence="6" type="ORF">S06H3_61271</name>
</gene>
<evidence type="ECO:0000256" key="1">
    <source>
        <dbReference type="ARBA" id="ARBA00023015"/>
    </source>
</evidence>
<feature type="domain" description="RNA polymerase sigma-70 region 2" evidence="5">
    <location>
        <begin position="7"/>
        <end position="74"/>
    </location>
</feature>
<dbReference type="PANTHER" id="PTHR43133">
    <property type="entry name" value="RNA POLYMERASE ECF-TYPE SIGMA FACTO"/>
    <property type="match status" value="1"/>
</dbReference>
<evidence type="ECO:0000259" key="5">
    <source>
        <dbReference type="Pfam" id="PF04542"/>
    </source>
</evidence>
<name>X1R6F2_9ZZZZ</name>
<dbReference type="GO" id="GO:0016987">
    <property type="term" value="F:sigma factor activity"/>
    <property type="evidence" value="ECO:0007669"/>
    <property type="project" value="UniProtKB-KW"/>
</dbReference>
<reference evidence="6" key="1">
    <citation type="journal article" date="2014" name="Front. Microbiol.">
        <title>High frequency of phylogenetically diverse reductive dehalogenase-homologous genes in deep subseafloor sedimentary metagenomes.</title>
        <authorList>
            <person name="Kawai M."/>
            <person name="Futagami T."/>
            <person name="Toyoda A."/>
            <person name="Takaki Y."/>
            <person name="Nishi S."/>
            <person name="Hori S."/>
            <person name="Arai W."/>
            <person name="Tsubouchi T."/>
            <person name="Morono Y."/>
            <person name="Uchiyama I."/>
            <person name="Ito T."/>
            <person name="Fujiyama A."/>
            <person name="Inagaki F."/>
            <person name="Takami H."/>
        </authorList>
    </citation>
    <scope>NUCLEOTIDE SEQUENCE</scope>
    <source>
        <strain evidence="6">Expedition CK06-06</strain>
    </source>
</reference>
<keyword evidence="3" id="KW-0238">DNA-binding</keyword>
<evidence type="ECO:0000313" key="6">
    <source>
        <dbReference type="EMBL" id="GAI51189.1"/>
    </source>
</evidence>
<dbReference type="GO" id="GO:0006352">
    <property type="term" value="P:DNA-templated transcription initiation"/>
    <property type="evidence" value="ECO:0007669"/>
    <property type="project" value="InterPro"/>
</dbReference>
<dbReference type="GO" id="GO:0003677">
    <property type="term" value="F:DNA binding"/>
    <property type="evidence" value="ECO:0007669"/>
    <property type="project" value="UniProtKB-KW"/>
</dbReference>
<dbReference type="SUPFAM" id="SSF88946">
    <property type="entry name" value="Sigma2 domain of RNA polymerase sigma factors"/>
    <property type="match status" value="1"/>
</dbReference>
<keyword evidence="4" id="KW-0804">Transcription</keyword>
<dbReference type="InterPro" id="IPR014284">
    <property type="entry name" value="RNA_pol_sigma-70_dom"/>
</dbReference>
<comment type="caution">
    <text evidence="6">The sequence shown here is derived from an EMBL/GenBank/DDBJ whole genome shotgun (WGS) entry which is preliminary data.</text>
</comment>
<dbReference type="InterPro" id="IPR007627">
    <property type="entry name" value="RNA_pol_sigma70_r2"/>
</dbReference>
<dbReference type="PANTHER" id="PTHR43133:SF8">
    <property type="entry name" value="RNA POLYMERASE SIGMA FACTOR HI_1459-RELATED"/>
    <property type="match status" value="1"/>
</dbReference>
<evidence type="ECO:0000256" key="2">
    <source>
        <dbReference type="ARBA" id="ARBA00023082"/>
    </source>
</evidence>
<evidence type="ECO:0000256" key="3">
    <source>
        <dbReference type="ARBA" id="ARBA00023125"/>
    </source>
</evidence>
<sequence>MEAYGILVKKYMKKAYNSALFFTRDPNDAWDISQEGFLNAWKAIKRFNTKKAFFPWLYTIIKNESMKKFRREKKESKINHFYIPKVMLFLHSIIGT</sequence>
<dbReference type="Gene3D" id="1.10.1740.10">
    <property type="match status" value="1"/>
</dbReference>
<protein>
    <recommendedName>
        <fullName evidence="5">RNA polymerase sigma-70 region 2 domain-containing protein</fullName>
    </recommendedName>
</protein>
<organism evidence="6">
    <name type="scientific">marine sediment metagenome</name>
    <dbReference type="NCBI Taxonomy" id="412755"/>
    <lineage>
        <taxon>unclassified sequences</taxon>
        <taxon>metagenomes</taxon>
        <taxon>ecological metagenomes</taxon>
    </lineage>
</organism>
<dbReference type="EMBL" id="BARV01040141">
    <property type="protein sequence ID" value="GAI51189.1"/>
    <property type="molecule type" value="Genomic_DNA"/>
</dbReference>
<keyword evidence="1" id="KW-0805">Transcription regulation</keyword>
<dbReference type="NCBIfam" id="TIGR02937">
    <property type="entry name" value="sigma70-ECF"/>
    <property type="match status" value="1"/>
</dbReference>
<dbReference type="Pfam" id="PF04542">
    <property type="entry name" value="Sigma70_r2"/>
    <property type="match status" value="1"/>
</dbReference>
<accession>X1R6F2</accession>
<proteinExistence type="predicted"/>
<evidence type="ECO:0000256" key="4">
    <source>
        <dbReference type="ARBA" id="ARBA00023163"/>
    </source>
</evidence>
<dbReference type="InterPro" id="IPR039425">
    <property type="entry name" value="RNA_pol_sigma-70-like"/>
</dbReference>